<feature type="compositionally biased region" description="Low complexity" evidence="1">
    <location>
        <begin position="124"/>
        <end position="135"/>
    </location>
</feature>
<feature type="compositionally biased region" description="Low complexity" evidence="1">
    <location>
        <begin position="80"/>
        <end position="90"/>
    </location>
</feature>
<feature type="region of interest" description="Disordered" evidence="1">
    <location>
        <begin position="63"/>
        <end position="155"/>
    </location>
</feature>
<accession>A0A8H8DFY6</accession>
<comment type="caution">
    <text evidence="2">The sequence shown here is derived from an EMBL/GenBank/DDBJ whole genome shotgun (WGS) entry which is preliminary data.</text>
</comment>
<name>A0A8H8DFY6_9FUNG</name>
<gene>
    <name evidence="2" type="ORF">BJ554DRAFT_3856</name>
</gene>
<keyword evidence="3" id="KW-1185">Reference proteome</keyword>
<feature type="non-terminal residue" evidence="2">
    <location>
        <position position="1"/>
    </location>
</feature>
<dbReference type="AlphaFoldDB" id="A0A8H8DFY6"/>
<protein>
    <submittedName>
        <fullName evidence="2">Uncharacterized protein</fullName>
    </submittedName>
</protein>
<feature type="compositionally biased region" description="Basic and acidic residues" evidence="1">
    <location>
        <begin position="141"/>
        <end position="155"/>
    </location>
</feature>
<organism evidence="2 3">
    <name type="scientific">Olpidium bornovanus</name>
    <dbReference type="NCBI Taxonomy" id="278681"/>
    <lineage>
        <taxon>Eukaryota</taxon>
        <taxon>Fungi</taxon>
        <taxon>Fungi incertae sedis</taxon>
        <taxon>Olpidiomycota</taxon>
        <taxon>Olpidiomycotina</taxon>
        <taxon>Olpidiomycetes</taxon>
        <taxon>Olpidiales</taxon>
        <taxon>Olpidiaceae</taxon>
        <taxon>Olpidium</taxon>
    </lineage>
</organism>
<sequence length="155" mass="16581">TNDRASTISYVTAQEISRPGLASGQSAWHGFKATGRGQWHDYVFQVHSREALHSWVRRFDPTALTPANSASGLPLPPAFPAAEAPWKSPSSPSPPSSSATTEKRSRRPDGGQIAKTRFVVSSVARVAPGPNPARGGAEGGAESRTERRNLAPRRE</sequence>
<evidence type="ECO:0000256" key="1">
    <source>
        <dbReference type="SAM" id="MobiDB-lite"/>
    </source>
</evidence>
<reference evidence="2 3" key="1">
    <citation type="journal article" name="Sci. Rep.">
        <title>Genome-scale phylogenetic analyses confirm Olpidium as the closest living zoosporic fungus to the non-flagellated, terrestrial fungi.</title>
        <authorList>
            <person name="Chang Y."/>
            <person name="Rochon D."/>
            <person name="Sekimoto S."/>
            <person name="Wang Y."/>
            <person name="Chovatia M."/>
            <person name="Sandor L."/>
            <person name="Salamov A."/>
            <person name="Grigoriev I.V."/>
            <person name="Stajich J.E."/>
            <person name="Spatafora J.W."/>
        </authorList>
    </citation>
    <scope>NUCLEOTIDE SEQUENCE [LARGE SCALE GENOMIC DNA]</scope>
    <source>
        <strain evidence="2">S191</strain>
    </source>
</reference>
<proteinExistence type="predicted"/>
<evidence type="ECO:0000313" key="2">
    <source>
        <dbReference type="EMBL" id="KAG5456412.1"/>
    </source>
</evidence>
<dbReference type="EMBL" id="JAEFCI010011787">
    <property type="protein sequence ID" value="KAG5456412.1"/>
    <property type="molecule type" value="Genomic_DNA"/>
</dbReference>
<evidence type="ECO:0000313" key="3">
    <source>
        <dbReference type="Proteomes" id="UP000673691"/>
    </source>
</evidence>
<dbReference type="Proteomes" id="UP000673691">
    <property type="component" value="Unassembled WGS sequence"/>
</dbReference>